<keyword evidence="2" id="KW-0813">Transport</keyword>
<feature type="region of interest" description="Disordered" evidence="10">
    <location>
        <begin position="378"/>
        <end position="597"/>
    </location>
</feature>
<dbReference type="STRING" id="983967.A0A1E4T2S7"/>
<feature type="compositionally biased region" description="Acidic residues" evidence="10">
    <location>
        <begin position="768"/>
        <end position="784"/>
    </location>
</feature>
<dbReference type="Proteomes" id="UP000094801">
    <property type="component" value="Unassembled WGS sequence"/>
</dbReference>
<dbReference type="GO" id="GO:0120009">
    <property type="term" value="P:intermembrane lipid transfer"/>
    <property type="evidence" value="ECO:0007669"/>
    <property type="project" value="UniProtKB-ARBA"/>
</dbReference>
<evidence type="ECO:0000256" key="9">
    <source>
        <dbReference type="SAM" id="Coils"/>
    </source>
</evidence>
<dbReference type="SUPFAM" id="SSF50729">
    <property type="entry name" value="PH domain-like"/>
    <property type="match status" value="1"/>
</dbReference>
<dbReference type="OrthoDB" id="1854502at2759"/>
<evidence type="ECO:0000256" key="2">
    <source>
        <dbReference type="ARBA" id="ARBA00022448"/>
    </source>
</evidence>
<dbReference type="Pfam" id="PF00169">
    <property type="entry name" value="PH"/>
    <property type="match status" value="1"/>
</dbReference>
<dbReference type="GO" id="GO:0005829">
    <property type="term" value="C:cytosol"/>
    <property type="evidence" value="ECO:0007669"/>
    <property type="project" value="TreeGrafter"/>
</dbReference>
<dbReference type="PANTHER" id="PTHR10972">
    <property type="entry name" value="OXYSTEROL-BINDING PROTEIN-RELATED"/>
    <property type="match status" value="1"/>
</dbReference>
<proteinExistence type="inferred from homology"/>
<keyword evidence="3" id="KW-0597">Phosphoprotein</keyword>
<evidence type="ECO:0000256" key="6">
    <source>
        <dbReference type="ARBA" id="ARBA00023055"/>
    </source>
</evidence>
<keyword evidence="9" id="KW-0175">Coiled coil</keyword>
<dbReference type="PROSITE" id="PS01013">
    <property type="entry name" value="OSBP"/>
    <property type="match status" value="1"/>
</dbReference>
<dbReference type="Gene3D" id="2.30.29.30">
    <property type="entry name" value="Pleckstrin-homology domain (PH domain)/Phosphotyrosine-binding domain (PTB)"/>
    <property type="match status" value="1"/>
</dbReference>
<dbReference type="GO" id="GO:0030011">
    <property type="term" value="P:maintenance of cell polarity"/>
    <property type="evidence" value="ECO:0007669"/>
    <property type="project" value="TreeGrafter"/>
</dbReference>
<feature type="compositionally biased region" description="Acidic residues" evidence="10">
    <location>
        <begin position="562"/>
        <end position="572"/>
    </location>
</feature>
<keyword evidence="6" id="KW-0445">Lipid transport</keyword>
<feature type="region of interest" description="Disordered" evidence="10">
    <location>
        <begin position="768"/>
        <end position="869"/>
    </location>
</feature>
<dbReference type="FunFam" id="2.30.29.30:FF:000061">
    <property type="entry name" value="Oxysterol binding protein 1"/>
    <property type="match status" value="1"/>
</dbReference>
<gene>
    <name evidence="12" type="ORF">CANARDRAFT_17296</name>
</gene>
<feature type="compositionally biased region" description="Polar residues" evidence="10">
    <location>
        <begin position="575"/>
        <end position="585"/>
    </location>
</feature>
<dbReference type="GO" id="GO:0097038">
    <property type="term" value="C:perinuclear endoplasmic reticulum"/>
    <property type="evidence" value="ECO:0007669"/>
    <property type="project" value="TreeGrafter"/>
</dbReference>
<dbReference type="SMART" id="SM00233">
    <property type="entry name" value="PH"/>
    <property type="match status" value="1"/>
</dbReference>
<dbReference type="SUPFAM" id="SSF48403">
    <property type="entry name" value="Ankyrin repeat"/>
    <property type="match status" value="1"/>
</dbReference>
<evidence type="ECO:0000256" key="7">
    <source>
        <dbReference type="ARBA" id="ARBA00023121"/>
    </source>
</evidence>
<evidence type="ECO:0000313" key="13">
    <source>
        <dbReference type="Proteomes" id="UP000094801"/>
    </source>
</evidence>
<feature type="compositionally biased region" description="Low complexity" evidence="10">
    <location>
        <begin position="514"/>
        <end position="553"/>
    </location>
</feature>
<evidence type="ECO:0000256" key="3">
    <source>
        <dbReference type="ARBA" id="ARBA00022553"/>
    </source>
</evidence>
<dbReference type="EMBL" id="KV453851">
    <property type="protein sequence ID" value="ODV86022.1"/>
    <property type="molecule type" value="Genomic_DNA"/>
</dbReference>
<feature type="compositionally biased region" description="Low complexity" evidence="10">
    <location>
        <begin position="470"/>
        <end position="483"/>
    </location>
</feature>
<feature type="coiled-coil region" evidence="9">
    <location>
        <begin position="678"/>
        <end position="705"/>
    </location>
</feature>
<evidence type="ECO:0000259" key="11">
    <source>
        <dbReference type="PROSITE" id="PS50003"/>
    </source>
</evidence>
<evidence type="ECO:0000256" key="1">
    <source>
        <dbReference type="ARBA" id="ARBA00008842"/>
    </source>
</evidence>
<dbReference type="Pfam" id="PF12796">
    <property type="entry name" value="Ank_2"/>
    <property type="match status" value="1"/>
</dbReference>
<feature type="compositionally biased region" description="Low complexity" evidence="10">
    <location>
        <begin position="380"/>
        <end position="389"/>
    </location>
</feature>
<name>A0A1E4T2S7_9ASCO</name>
<evidence type="ECO:0000256" key="10">
    <source>
        <dbReference type="SAM" id="MobiDB-lite"/>
    </source>
</evidence>
<feature type="compositionally biased region" description="Low complexity" evidence="10">
    <location>
        <begin position="790"/>
        <end position="811"/>
    </location>
</feature>
<dbReference type="InterPro" id="IPR000648">
    <property type="entry name" value="Oxysterol-bd"/>
</dbReference>
<dbReference type="GO" id="GO:0034727">
    <property type="term" value="P:piecemeal microautophagy of the nucleus"/>
    <property type="evidence" value="ECO:0007669"/>
    <property type="project" value="TreeGrafter"/>
</dbReference>
<dbReference type="InterPro" id="IPR037239">
    <property type="entry name" value="OSBP_sf"/>
</dbReference>
<organism evidence="12 13">
    <name type="scientific">[Candida] arabinofermentans NRRL YB-2248</name>
    <dbReference type="NCBI Taxonomy" id="983967"/>
    <lineage>
        <taxon>Eukaryota</taxon>
        <taxon>Fungi</taxon>
        <taxon>Dikarya</taxon>
        <taxon>Ascomycota</taxon>
        <taxon>Saccharomycotina</taxon>
        <taxon>Pichiomycetes</taxon>
        <taxon>Pichiales</taxon>
        <taxon>Pichiaceae</taxon>
        <taxon>Ogataea</taxon>
        <taxon>Ogataea/Candida clade</taxon>
    </lineage>
</organism>
<dbReference type="InterPro" id="IPR018494">
    <property type="entry name" value="Oxysterol-bd_CS"/>
</dbReference>
<dbReference type="SUPFAM" id="SSF144000">
    <property type="entry name" value="Oxysterol-binding protein-like"/>
    <property type="match status" value="1"/>
</dbReference>
<dbReference type="GO" id="GO:0005635">
    <property type="term" value="C:nuclear envelope"/>
    <property type="evidence" value="ECO:0007669"/>
    <property type="project" value="TreeGrafter"/>
</dbReference>
<evidence type="ECO:0000313" key="12">
    <source>
        <dbReference type="EMBL" id="ODV86022.1"/>
    </source>
</evidence>
<evidence type="ECO:0000256" key="4">
    <source>
        <dbReference type="ARBA" id="ARBA00022737"/>
    </source>
</evidence>
<dbReference type="PROSITE" id="PS50003">
    <property type="entry name" value="PH_DOMAIN"/>
    <property type="match status" value="1"/>
</dbReference>
<evidence type="ECO:0000256" key="8">
    <source>
        <dbReference type="RuleBase" id="RU003844"/>
    </source>
</evidence>
<dbReference type="InterPro" id="IPR001849">
    <property type="entry name" value="PH_domain"/>
</dbReference>
<keyword evidence="13" id="KW-1185">Reference proteome</keyword>
<accession>A0A1E4T2S7</accession>
<dbReference type="Gene3D" id="3.30.70.3490">
    <property type="match status" value="1"/>
</dbReference>
<feature type="compositionally biased region" description="Polar residues" evidence="10">
    <location>
        <begin position="418"/>
        <end position="450"/>
    </location>
</feature>
<sequence>MSTVSDSIADDDSVNTVPTTNLNPSLLKLKLLDCLRNSDTTKLNELINQCKSIPPTNHQIHNLLNQLLHFSVQVGPLSIIEYIVSQKLIQDINSQDDDGNTALHLACISSRNDVIFYLMSLPDINDCILNKQLKQPLECCSNMDTAQFMSDIRTKYVEIKANELRNAFETRNFNKLELLLSQPRIRTLLDINGTDPITGDTVLLEFIKKDDLEMVQFILKFGGDPFKRNLNGKLPIDSVTSSSMRKLIKESCNDQTMIDSTNQSGQPQVGPPTFKGFLKKWTNFASGYKLRWFILDNEGRLSYYKSPNDIFNSCRGMIHLSNAQLRMDSSEKSKFEIIIKKQDGTTPLKWHLKANHVIETNRWVWALQNAIRYAKDIEKQQQQQQQQQQLSHRPINDDNTTNKLKTSTTARNRESFDSNRASNTFNINTKLNNDPSTAPLSPNILQAHQRSFSQASSISLSSDDEAPTQSSINSGNSTSSKTSYYRRPINKLTKKLGRKKRESFGMPEIKENAGLKLSSNKSSMNSTTSLTSLESSSQQQQQQQQQQIGMSSSLDDDMKSSDEEDDIDEVDYNDTSPSQNRNDSFNDVGGEEYEENSDLTVCKNQMKIELNSFKEFLKTVENDSQITKSELIDVCLTILKNLESLSSKQSELISNKETKFKKYVDRQLEISRIWENSIKQLGLEIQDRESRIVELEDKLRIIKKTLKNNIELVNPMISKSLSDTATLPPTIKPATALETSTKNLKEVKEENESVVEPKSEILKFLEEEDESDDEFFDAENDESELGSLPTKNNSNVNVANTNTNTTTTNDNDTTEISEPTAKESNEPPITQTIPTITTTTSEEVEEEEEEQKKEETTVDNTQSPPVVNGFVLKSPKQLIIYDKIDKEKTFKGYEDPIRTTLTEEDNRPKISLWGVLKSLVGKDMTKMTLPVTFNEPTSLLQRNAEVIEYSDLLDKAATIDESTLRMVYVAGFAASEYVSTVGRIAKPFNPLLGETFEYARPDKGYRVFLEQVSHHPPISALKAEAPSWSYYGMSHVKTKFLGRSFDIKHLGTWFCELYPDNGLINSKGKKLDSELYSWKKVNNSVIGIIVGNPQIDNYGEMEIRNHMTGDYMSFTFKQRGWRASSACEVKGEVYSNDGQLKYTVGGHWNSKIYAKPVNSEKAFIIFEANPKTEMMFHLTNFAASLNAPQPHLLPILPPTDTRLRPDQRAMENGEYDLAASEKNRVEEKQRLAKRERDAKNEIYEPCFFKLDKHPVTGDEYYNYKDNYWSLRRDGKLKDYKDIY</sequence>
<feature type="compositionally biased region" description="Low complexity" evidence="10">
    <location>
        <begin position="826"/>
        <end position="841"/>
    </location>
</feature>
<keyword evidence="4" id="KW-0677">Repeat</keyword>
<dbReference type="GO" id="GO:0006887">
    <property type="term" value="P:exocytosis"/>
    <property type="evidence" value="ECO:0007669"/>
    <property type="project" value="TreeGrafter"/>
</dbReference>
<dbReference type="InterPro" id="IPR036770">
    <property type="entry name" value="Ankyrin_rpt-contain_sf"/>
</dbReference>
<protein>
    <recommendedName>
        <fullName evidence="11">PH domain-containing protein</fullName>
    </recommendedName>
</protein>
<dbReference type="Gene3D" id="2.40.160.120">
    <property type="match status" value="1"/>
</dbReference>
<dbReference type="SMART" id="SM00248">
    <property type="entry name" value="ANK"/>
    <property type="match status" value="3"/>
</dbReference>
<keyword evidence="7" id="KW-0446">Lipid-binding</keyword>
<dbReference type="InterPro" id="IPR002110">
    <property type="entry name" value="Ankyrin_rpt"/>
</dbReference>
<feature type="compositionally biased region" description="Basic residues" evidence="10">
    <location>
        <begin position="488"/>
        <end position="501"/>
    </location>
</feature>
<keyword evidence="5" id="KW-0040">ANK repeat</keyword>
<reference evidence="13" key="1">
    <citation type="submission" date="2016-04" db="EMBL/GenBank/DDBJ databases">
        <title>Comparative genomics of biotechnologically important yeasts.</title>
        <authorList>
            <consortium name="DOE Joint Genome Institute"/>
            <person name="Riley R."/>
            <person name="Haridas S."/>
            <person name="Wolfe K.H."/>
            <person name="Lopes M.R."/>
            <person name="Hittinger C.T."/>
            <person name="Goker M."/>
            <person name="Salamov A."/>
            <person name="Wisecaver J."/>
            <person name="Long T.M."/>
            <person name="Aerts A.L."/>
            <person name="Barry K."/>
            <person name="Choi C."/>
            <person name="Clum A."/>
            <person name="Coughlan A.Y."/>
            <person name="Deshpande S."/>
            <person name="Douglass A.P."/>
            <person name="Hanson S.J."/>
            <person name="Klenk H.-P."/>
            <person name="Labutti K."/>
            <person name="Lapidus A."/>
            <person name="Lindquist E."/>
            <person name="Lipzen A."/>
            <person name="Meier-Kolthoff J.P."/>
            <person name="Ohm R.A."/>
            <person name="Otillar R.P."/>
            <person name="Pangilinan J."/>
            <person name="Peng Y."/>
            <person name="Rokas A."/>
            <person name="Rosa C.A."/>
            <person name="Scheuner C."/>
            <person name="Sibirny A.A."/>
            <person name="Slot J.C."/>
            <person name="Stielow J.B."/>
            <person name="Sun H."/>
            <person name="Kurtzman C.P."/>
            <person name="Blackwell M."/>
            <person name="Grigoriev I.V."/>
            <person name="Jeffries T.W."/>
        </authorList>
    </citation>
    <scope>NUCLEOTIDE SEQUENCE [LARGE SCALE GENOMIC DNA]</scope>
    <source>
        <strain evidence="13">NRRL YB-2248</strain>
    </source>
</reference>
<dbReference type="InterPro" id="IPR011993">
    <property type="entry name" value="PH-like_dom_sf"/>
</dbReference>
<feature type="compositionally biased region" description="Polar residues" evidence="10">
    <location>
        <begin position="397"/>
        <end position="410"/>
    </location>
</feature>
<dbReference type="CDD" id="cd13292">
    <property type="entry name" value="PH_Osh1p_Osh2p_yeast"/>
    <property type="match status" value="1"/>
</dbReference>
<dbReference type="FunFam" id="2.40.160.120:FF:000001">
    <property type="entry name" value="Oxysterol-binding protein"/>
    <property type="match status" value="1"/>
</dbReference>
<dbReference type="GO" id="GO:0032934">
    <property type="term" value="F:sterol binding"/>
    <property type="evidence" value="ECO:0007669"/>
    <property type="project" value="TreeGrafter"/>
</dbReference>
<evidence type="ECO:0000256" key="5">
    <source>
        <dbReference type="ARBA" id="ARBA00023043"/>
    </source>
</evidence>
<dbReference type="GO" id="GO:0006897">
    <property type="term" value="P:endocytosis"/>
    <property type="evidence" value="ECO:0007669"/>
    <property type="project" value="TreeGrafter"/>
</dbReference>
<dbReference type="PANTHER" id="PTHR10972:SF205">
    <property type="entry name" value="OXYSTEROL-BINDING PROTEIN 1"/>
    <property type="match status" value="1"/>
</dbReference>
<comment type="similarity">
    <text evidence="1 8">Belongs to the OSBP family.</text>
</comment>
<feature type="domain" description="PH" evidence="11">
    <location>
        <begin position="271"/>
        <end position="372"/>
    </location>
</feature>
<feature type="compositionally biased region" description="Low complexity" evidence="10">
    <location>
        <begin position="451"/>
        <end position="461"/>
    </location>
</feature>
<dbReference type="GO" id="GO:0005886">
    <property type="term" value="C:plasma membrane"/>
    <property type="evidence" value="ECO:0007669"/>
    <property type="project" value="TreeGrafter"/>
</dbReference>
<dbReference type="Pfam" id="PF01237">
    <property type="entry name" value="Oxysterol_BP"/>
    <property type="match status" value="1"/>
</dbReference>
<dbReference type="Gene3D" id="1.25.40.20">
    <property type="entry name" value="Ankyrin repeat-containing domain"/>
    <property type="match status" value="2"/>
</dbReference>